<gene>
    <name evidence="1" type="ORF">FA09DRAFT_10772</name>
</gene>
<dbReference type="OrthoDB" id="3358860at2759"/>
<keyword evidence="2" id="KW-1185">Reference proteome</keyword>
<sequence length="287" mass="32014">MFYQQALFFTLPLLPVLILMLDFSLRGTYDVLAVPLLLPEHVVRDVLLPPSLSPGLLPVPQGVYEQLGLADAVRAADGTPQRLVLLQLGYQSHTGPGAPWMGMRMQSFSEVKLEIPFMRHPKLARSEQPFLFKQTMLFSNPLMSFSSNIFPGARSVYASFRPKKSPATYAPDAAQLEYGVTDWVHAEATQAAAPRAQGMWPAVKDMLNAPWFAERSGSSVIQFIFDDSAAEIAPTLYDVEVKLRMRAWRHPLQKPYSGPEEILLSGQGFRSKMDFTSRSGAAHKFIE</sequence>
<evidence type="ECO:0000313" key="1">
    <source>
        <dbReference type="EMBL" id="PWO01334.1"/>
    </source>
</evidence>
<reference evidence="1 2" key="1">
    <citation type="journal article" date="2018" name="Mol. Biol. Evol.">
        <title>Broad Genomic Sampling Reveals a Smut Pathogenic Ancestry of the Fungal Clade Ustilaginomycotina.</title>
        <authorList>
            <person name="Kijpornyongpan T."/>
            <person name="Mondo S.J."/>
            <person name="Barry K."/>
            <person name="Sandor L."/>
            <person name="Lee J."/>
            <person name="Lipzen A."/>
            <person name="Pangilinan J."/>
            <person name="LaButti K."/>
            <person name="Hainaut M."/>
            <person name="Henrissat B."/>
            <person name="Grigoriev I.V."/>
            <person name="Spatafora J.W."/>
            <person name="Aime M.C."/>
        </authorList>
    </citation>
    <scope>NUCLEOTIDE SEQUENCE [LARGE SCALE GENOMIC DNA]</scope>
    <source>
        <strain evidence="1 2">MCA 4186</strain>
    </source>
</reference>
<organism evidence="1 2">
    <name type="scientific">Tilletiopsis washingtonensis</name>
    <dbReference type="NCBI Taxonomy" id="58919"/>
    <lineage>
        <taxon>Eukaryota</taxon>
        <taxon>Fungi</taxon>
        <taxon>Dikarya</taxon>
        <taxon>Basidiomycota</taxon>
        <taxon>Ustilaginomycotina</taxon>
        <taxon>Exobasidiomycetes</taxon>
        <taxon>Entylomatales</taxon>
        <taxon>Entylomatales incertae sedis</taxon>
        <taxon>Tilletiopsis</taxon>
    </lineage>
</organism>
<dbReference type="Proteomes" id="UP000245946">
    <property type="component" value="Unassembled WGS sequence"/>
</dbReference>
<accession>A0A316ZLW1</accession>
<proteinExistence type="predicted"/>
<evidence type="ECO:0000313" key="2">
    <source>
        <dbReference type="Proteomes" id="UP000245946"/>
    </source>
</evidence>
<name>A0A316ZLW1_9BASI</name>
<dbReference type="RefSeq" id="XP_025601612.1">
    <property type="nucleotide sequence ID" value="XM_025738979.1"/>
</dbReference>
<dbReference type="AlphaFoldDB" id="A0A316ZLW1"/>
<dbReference type="EMBL" id="KZ819283">
    <property type="protein sequence ID" value="PWO01334.1"/>
    <property type="molecule type" value="Genomic_DNA"/>
</dbReference>
<protein>
    <submittedName>
        <fullName evidence="1">Uncharacterized protein</fullName>
    </submittedName>
</protein>
<dbReference type="GeneID" id="37266525"/>